<evidence type="ECO:0000313" key="3">
    <source>
        <dbReference type="Proteomes" id="UP000766629"/>
    </source>
</evidence>
<sequence>MPTGARLTAALSLALVAFLASFLVMPQMPEGTDFGYFVHVNVVLGLLCGWIFMGRRAGGGLVPAINNGLTGMAVMVLWALFVQGAWEMFRLAMRHRYDGPFEALSQIFVIALEYFFVIAVPSVLVPLVIGGVLAGLATENASRRWR</sequence>
<keyword evidence="1" id="KW-0472">Membrane</keyword>
<comment type="caution">
    <text evidence="2">The sequence shown here is derived from an EMBL/GenBank/DDBJ whole genome shotgun (WGS) entry which is preliminary data.</text>
</comment>
<feature type="transmembrane region" description="Helical" evidence="1">
    <location>
        <begin position="106"/>
        <end position="136"/>
    </location>
</feature>
<name>A0ABS7NAB0_9RHOB</name>
<evidence type="ECO:0000256" key="1">
    <source>
        <dbReference type="SAM" id="Phobius"/>
    </source>
</evidence>
<dbReference type="Proteomes" id="UP000766629">
    <property type="component" value="Unassembled WGS sequence"/>
</dbReference>
<dbReference type="NCBIfam" id="NF033773">
    <property type="entry name" value="tellur_TrgA"/>
    <property type="match status" value="1"/>
</dbReference>
<dbReference type="RefSeq" id="WP_222502398.1">
    <property type="nucleotide sequence ID" value="NZ_JAHVJA010000001.1"/>
</dbReference>
<feature type="transmembrane region" description="Helical" evidence="1">
    <location>
        <begin position="65"/>
        <end position="86"/>
    </location>
</feature>
<keyword evidence="1" id="KW-0812">Transmembrane</keyword>
<gene>
    <name evidence="2" type="ORF">KUV26_01675</name>
</gene>
<dbReference type="EMBL" id="JAHVJA010000001">
    <property type="protein sequence ID" value="MBY6138134.1"/>
    <property type="molecule type" value="Genomic_DNA"/>
</dbReference>
<reference evidence="2 3" key="1">
    <citation type="submission" date="2021-06" db="EMBL/GenBank/DDBJ databases">
        <title>50 bacteria genomes isolated from Dapeng, Shenzhen, China.</title>
        <authorList>
            <person name="Zheng W."/>
            <person name="Yu S."/>
            <person name="Huang Y."/>
        </authorList>
    </citation>
    <scope>NUCLEOTIDE SEQUENCE [LARGE SCALE GENOMIC DNA]</scope>
    <source>
        <strain evidence="2 3">DP1N14-2</strain>
    </source>
</reference>
<feature type="transmembrane region" description="Helical" evidence="1">
    <location>
        <begin position="36"/>
        <end position="53"/>
    </location>
</feature>
<keyword evidence="3" id="KW-1185">Reference proteome</keyword>
<protein>
    <submittedName>
        <fullName evidence="2">TrgA family protein</fullName>
    </submittedName>
</protein>
<accession>A0ABS7NAB0</accession>
<keyword evidence="1" id="KW-1133">Transmembrane helix</keyword>
<evidence type="ECO:0000313" key="2">
    <source>
        <dbReference type="EMBL" id="MBY6138134.1"/>
    </source>
</evidence>
<proteinExistence type="predicted"/>
<dbReference type="InterPro" id="IPR047784">
    <property type="entry name" value="TrgA"/>
</dbReference>
<organism evidence="2 3">
    <name type="scientific">Leisingera daeponensis</name>
    <dbReference type="NCBI Taxonomy" id="405746"/>
    <lineage>
        <taxon>Bacteria</taxon>
        <taxon>Pseudomonadati</taxon>
        <taxon>Pseudomonadota</taxon>
        <taxon>Alphaproteobacteria</taxon>
        <taxon>Rhodobacterales</taxon>
        <taxon>Roseobacteraceae</taxon>
        <taxon>Leisingera</taxon>
    </lineage>
</organism>